<name>A0A5E6RS44_PSEFL</name>
<sequence>MARVGQACFFDEYLGTTRGRTLESAQGLFMSNLERGVDTLAANTDSITGMISLLGLERNAGA</sequence>
<reference evidence="1" key="1">
    <citation type="submission" date="2019-09" db="EMBL/GenBank/DDBJ databases">
        <authorList>
            <person name="Chandra G."/>
            <person name="Truman W A."/>
        </authorList>
    </citation>
    <scope>NUCLEOTIDE SEQUENCE</scope>
    <source>
        <strain evidence="1">PS683</strain>
    </source>
</reference>
<dbReference type="EMBL" id="LR700641">
    <property type="protein sequence ID" value="VVM13345.1"/>
    <property type="molecule type" value="Genomic_DNA"/>
</dbReference>
<evidence type="ECO:0000313" key="1">
    <source>
        <dbReference type="EMBL" id="VVM13345.1"/>
    </source>
</evidence>
<accession>A0A5E6RS44</accession>
<proteinExistence type="predicted"/>
<gene>
    <name evidence="1" type="ORF">PS683_01639</name>
</gene>
<organism evidence="1">
    <name type="scientific">Pseudomonas fluorescens</name>
    <dbReference type="NCBI Taxonomy" id="294"/>
    <lineage>
        <taxon>Bacteria</taxon>
        <taxon>Pseudomonadati</taxon>
        <taxon>Pseudomonadota</taxon>
        <taxon>Gammaproteobacteria</taxon>
        <taxon>Pseudomonadales</taxon>
        <taxon>Pseudomonadaceae</taxon>
        <taxon>Pseudomonas</taxon>
    </lineage>
</organism>
<dbReference type="AlphaFoldDB" id="A0A5E6RS44"/>
<protein>
    <submittedName>
        <fullName evidence="1">Uncharacterized protein</fullName>
    </submittedName>
</protein>